<evidence type="ECO:0000313" key="5">
    <source>
        <dbReference type="Proteomes" id="UP000660975"/>
    </source>
</evidence>
<feature type="compositionally biased region" description="Low complexity" evidence="1">
    <location>
        <begin position="69"/>
        <end position="89"/>
    </location>
</feature>
<name>A0A8H9LIN5_9ACTN</name>
<dbReference type="Gene3D" id="3.40.50.150">
    <property type="entry name" value="Vaccinia Virus protein VP39"/>
    <property type="match status" value="1"/>
</dbReference>
<evidence type="ECO:0000313" key="4">
    <source>
        <dbReference type="Proteomes" id="UP000480804"/>
    </source>
</evidence>
<dbReference type="EMBL" id="BMSC01000002">
    <property type="protein sequence ID" value="GGU59765.1"/>
    <property type="molecule type" value="Genomic_DNA"/>
</dbReference>
<feature type="region of interest" description="Disordered" evidence="1">
    <location>
        <begin position="1"/>
        <end position="120"/>
    </location>
</feature>
<reference evidence="3" key="3">
    <citation type="submission" date="2020-09" db="EMBL/GenBank/DDBJ databases">
        <authorList>
            <person name="Sun Q."/>
            <person name="Ohkuma M."/>
        </authorList>
    </citation>
    <scope>NUCLEOTIDE SEQUENCE</scope>
    <source>
        <strain evidence="3">JCM 4136</strain>
    </source>
</reference>
<dbReference type="AlphaFoldDB" id="A0A8H9LIN5"/>
<comment type="caution">
    <text evidence="3">The sequence shown here is derived from an EMBL/GenBank/DDBJ whole genome shotgun (WGS) entry which is preliminary data.</text>
</comment>
<evidence type="ECO:0000313" key="2">
    <source>
        <dbReference type="EMBL" id="GFH75625.1"/>
    </source>
</evidence>
<dbReference type="Proteomes" id="UP000660975">
    <property type="component" value="Unassembled WGS sequence"/>
</dbReference>
<feature type="compositionally biased region" description="Low complexity" evidence="1">
    <location>
        <begin position="50"/>
        <end position="60"/>
    </location>
</feature>
<reference evidence="2 4" key="2">
    <citation type="submission" date="2020-02" db="EMBL/GenBank/DDBJ databases">
        <title>Whole genome shotgun sequence of Streptomyces gougerotii NBRC 13043.</title>
        <authorList>
            <person name="Ichikawa N."/>
            <person name="Komaki H."/>
            <person name="Tamura T."/>
        </authorList>
    </citation>
    <scope>NUCLEOTIDE SEQUENCE [LARGE SCALE GENOMIC DNA]</scope>
    <source>
        <strain evidence="2 4">NBRC 13043</strain>
    </source>
</reference>
<dbReference type="Proteomes" id="UP000480804">
    <property type="component" value="Unassembled WGS sequence"/>
</dbReference>
<feature type="compositionally biased region" description="Pro residues" evidence="1">
    <location>
        <begin position="1"/>
        <end position="19"/>
    </location>
</feature>
<feature type="region of interest" description="Disordered" evidence="1">
    <location>
        <begin position="154"/>
        <end position="181"/>
    </location>
</feature>
<evidence type="ECO:0000313" key="3">
    <source>
        <dbReference type="EMBL" id="GGU59765.1"/>
    </source>
</evidence>
<evidence type="ECO:0008006" key="6">
    <source>
        <dbReference type="Google" id="ProtNLM"/>
    </source>
</evidence>
<dbReference type="SUPFAM" id="SSF53335">
    <property type="entry name" value="S-adenosyl-L-methionine-dependent methyltransferases"/>
    <property type="match status" value="1"/>
</dbReference>
<dbReference type="RefSeq" id="WP_223121904.1">
    <property type="nucleotide sequence ID" value="NZ_BLLO01000008.1"/>
</dbReference>
<dbReference type="InterPro" id="IPR029063">
    <property type="entry name" value="SAM-dependent_MTases_sf"/>
</dbReference>
<proteinExistence type="predicted"/>
<dbReference type="EMBL" id="BLLO01000008">
    <property type="protein sequence ID" value="GFH75625.1"/>
    <property type="molecule type" value="Genomic_DNA"/>
</dbReference>
<accession>A0A8H9LIN5</accession>
<sequence>MPLPPPPAAAPRDPVPVPRPADDWGDLVGLLGPAADAPWGPEGAVPPWAVPGRAAEARGGVPAGGGTGDAPAGGAAADAVAGPAPAGILPAGGGTADPGNGETPARARSGRTRVAAPAAPAEAAVTAGGASAAPGGLGDPVGLLIPSGLVVPAGPTPPAAPPPDGPAPRPPSAVAGPSAPPVPVPADACAWEAEQRRPPHPDCAARAWRAVREAGRVRRLVQVVAAYGEPESWLDVEAGDGRFAAAARALLPYTAFDGTGLGGEVERARSAGALDEAYRGTLPLLAGELAGRYDVVGLLHQLGDCPDPAAELAAARAVLRPGGLLLVEAPDPACRTAALLGPWCLPHCAARPAATAGTVRELLTGLGFEMLTVDRVAGHVPRTLEALWAAAGPPGARAARGADRLLAPLLRRTGFANGFRIVARRPAVSP</sequence>
<gene>
    <name evidence="3" type="ORF">GCM10010227_11460</name>
    <name evidence="2" type="ORF">Sgou_02950</name>
</gene>
<evidence type="ECO:0000256" key="1">
    <source>
        <dbReference type="SAM" id="MobiDB-lite"/>
    </source>
</evidence>
<feature type="compositionally biased region" description="Pro residues" evidence="1">
    <location>
        <begin position="154"/>
        <end position="171"/>
    </location>
</feature>
<reference evidence="3" key="1">
    <citation type="journal article" date="2014" name="Int. J. Syst. Evol. Microbiol.">
        <title>Complete genome sequence of Corynebacterium casei LMG S-19264T (=DSM 44701T), isolated from a smear-ripened cheese.</title>
        <authorList>
            <consortium name="US DOE Joint Genome Institute (JGI-PGF)"/>
            <person name="Walter F."/>
            <person name="Albersmeier A."/>
            <person name="Kalinowski J."/>
            <person name="Ruckert C."/>
        </authorList>
    </citation>
    <scope>NUCLEOTIDE SEQUENCE</scope>
    <source>
        <strain evidence="3">JCM 4136</strain>
    </source>
</reference>
<keyword evidence="4" id="KW-1185">Reference proteome</keyword>
<organism evidence="3 5">
    <name type="scientific">Streptomyces gougerotii</name>
    <dbReference type="NCBI Taxonomy" id="53448"/>
    <lineage>
        <taxon>Bacteria</taxon>
        <taxon>Bacillati</taxon>
        <taxon>Actinomycetota</taxon>
        <taxon>Actinomycetes</taxon>
        <taxon>Kitasatosporales</taxon>
        <taxon>Streptomycetaceae</taxon>
        <taxon>Streptomyces</taxon>
        <taxon>Streptomyces diastaticus group</taxon>
    </lineage>
</organism>
<dbReference type="Pfam" id="PF13489">
    <property type="entry name" value="Methyltransf_23"/>
    <property type="match status" value="1"/>
</dbReference>
<protein>
    <recommendedName>
        <fullName evidence="6">Methyltransferase domain-containing protein</fullName>
    </recommendedName>
</protein>